<keyword evidence="4" id="KW-1185">Reference proteome</keyword>
<feature type="coiled-coil region" evidence="1">
    <location>
        <begin position="22"/>
        <end position="94"/>
    </location>
</feature>
<protein>
    <recommendedName>
        <fullName evidence="2">NADAR domain-containing protein</fullName>
    </recommendedName>
</protein>
<feature type="domain" description="NADAR" evidence="2">
    <location>
        <begin position="134"/>
        <end position="244"/>
    </location>
</feature>
<organism evidence="3 4">
    <name type="scientific">Caenorhabditis angaria</name>
    <dbReference type="NCBI Taxonomy" id="860376"/>
    <lineage>
        <taxon>Eukaryota</taxon>
        <taxon>Metazoa</taxon>
        <taxon>Ecdysozoa</taxon>
        <taxon>Nematoda</taxon>
        <taxon>Chromadorea</taxon>
        <taxon>Rhabditida</taxon>
        <taxon>Rhabditina</taxon>
        <taxon>Rhabditomorpha</taxon>
        <taxon>Rhabditoidea</taxon>
        <taxon>Rhabditidae</taxon>
        <taxon>Peloderinae</taxon>
        <taxon>Caenorhabditis</taxon>
    </lineage>
</organism>
<dbReference type="AlphaFoldDB" id="A0A9P1IIT6"/>
<evidence type="ECO:0000259" key="2">
    <source>
        <dbReference type="Pfam" id="PF08719"/>
    </source>
</evidence>
<dbReference type="OrthoDB" id="206452at2759"/>
<dbReference type="EMBL" id="CANHGI010000003">
    <property type="protein sequence ID" value="CAI5445876.1"/>
    <property type="molecule type" value="Genomic_DNA"/>
</dbReference>
<evidence type="ECO:0000313" key="4">
    <source>
        <dbReference type="Proteomes" id="UP001152747"/>
    </source>
</evidence>
<proteinExistence type="predicted"/>
<keyword evidence="1" id="KW-0175">Coiled coil</keyword>
<gene>
    <name evidence="3" type="ORF">CAMP_LOCUS8513</name>
</gene>
<comment type="caution">
    <text evidence="3">The sequence shown here is derived from an EMBL/GenBank/DDBJ whole genome shotgun (WGS) entry which is preliminary data.</text>
</comment>
<dbReference type="Pfam" id="PF08719">
    <property type="entry name" value="NADAR"/>
    <property type="match status" value="1"/>
</dbReference>
<name>A0A9P1IIT6_9PELO</name>
<dbReference type="Gene3D" id="1.10.357.40">
    <property type="entry name" value="YbiA-like"/>
    <property type="match status" value="1"/>
</dbReference>
<evidence type="ECO:0000313" key="3">
    <source>
        <dbReference type="EMBL" id="CAI5445876.1"/>
    </source>
</evidence>
<dbReference type="SUPFAM" id="SSF143990">
    <property type="entry name" value="YbiA-like"/>
    <property type="match status" value="1"/>
</dbReference>
<sequence>MAVDPSQTALLKTLCHEITDLKVASKVNAENVNKLKKELEQQKKANAEVHNAVFLLQEEKTNLRVAVHNLKMRNAIMSRKIQKLKDRIKNEDESDDDFELIEFDEIGRNFLMIGGRQDPLAFNYNIKFSDENGYFNDKENQEIIQTAEYSKAEQAKNSIVAFDEQQWNQVKLQCYTKAQERKISELRSVQNLLILSDNMYLASCESDRYFGTGWRKQREESVRPLHWDGQNLGGVVLMKLRKKFAKTHKWQSENEQVEAENRFGELRKYIWRRIKKRTENNK</sequence>
<accession>A0A9P1IIT6</accession>
<dbReference type="Proteomes" id="UP001152747">
    <property type="component" value="Unassembled WGS sequence"/>
</dbReference>
<evidence type="ECO:0000256" key="1">
    <source>
        <dbReference type="SAM" id="Coils"/>
    </source>
</evidence>
<reference evidence="3" key="1">
    <citation type="submission" date="2022-11" db="EMBL/GenBank/DDBJ databases">
        <authorList>
            <person name="Kikuchi T."/>
        </authorList>
    </citation>
    <scope>NUCLEOTIDE SEQUENCE</scope>
    <source>
        <strain evidence="3">PS1010</strain>
    </source>
</reference>
<dbReference type="InterPro" id="IPR012816">
    <property type="entry name" value="NADAR"/>
</dbReference>
<dbReference type="InterPro" id="IPR037238">
    <property type="entry name" value="YbiA-like_sf"/>
</dbReference>